<name>A0A317E9I6_9PROT</name>
<reference evidence="2 3" key="1">
    <citation type="submission" date="2018-05" db="EMBL/GenBank/DDBJ databases">
        <title>Zavarzinia sp. HR-AS.</title>
        <authorList>
            <person name="Lee Y."/>
            <person name="Jeon C.O."/>
        </authorList>
    </citation>
    <scope>NUCLEOTIDE SEQUENCE [LARGE SCALE GENOMIC DNA]</scope>
    <source>
        <strain evidence="2 3">HR-AS</strain>
    </source>
</reference>
<organism evidence="2 3">
    <name type="scientific">Zavarzinia aquatilis</name>
    <dbReference type="NCBI Taxonomy" id="2211142"/>
    <lineage>
        <taxon>Bacteria</taxon>
        <taxon>Pseudomonadati</taxon>
        <taxon>Pseudomonadota</taxon>
        <taxon>Alphaproteobacteria</taxon>
        <taxon>Rhodospirillales</taxon>
        <taxon>Zavarziniaceae</taxon>
        <taxon>Zavarzinia</taxon>
    </lineage>
</organism>
<protein>
    <recommendedName>
        <fullName evidence="4">DUF2946 domain-containing protein</fullName>
    </recommendedName>
</protein>
<dbReference type="Proteomes" id="UP000245461">
    <property type="component" value="Unassembled WGS sequence"/>
</dbReference>
<sequence>MNRSLGTILRAALALVAAMFWFAALPAAGMAAPAAAPTVEAPCPDHADSQPAQAPAKTGCCIGAACALHCLPVNALPAATDAPRLGPRPLPIPAALALTGLPGAVPPPLYRPPRALA</sequence>
<evidence type="ECO:0000256" key="1">
    <source>
        <dbReference type="SAM" id="SignalP"/>
    </source>
</evidence>
<feature type="signal peptide" evidence="1">
    <location>
        <begin position="1"/>
        <end position="23"/>
    </location>
</feature>
<accession>A0A317E9I6</accession>
<comment type="caution">
    <text evidence="2">The sequence shown here is derived from an EMBL/GenBank/DDBJ whole genome shotgun (WGS) entry which is preliminary data.</text>
</comment>
<dbReference type="AlphaFoldDB" id="A0A317E9I6"/>
<keyword evidence="1" id="KW-0732">Signal</keyword>
<evidence type="ECO:0000313" key="3">
    <source>
        <dbReference type="Proteomes" id="UP000245461"/>
    </source>
</evidence>
<gene>
    <name evidence="2" type="ORF">DKG74_10300</name>
</gene>
<dbReference type="EMBL" id="QGLE01000005">
    <property type="protein sequence ID" value="PWR22810.1"/>
    <property type="molecule type" value="Genomic_DNA"/>
</dbReference>
<evidence type="ECO:0008006" key="4">
    <source>
        <dbReference type="Google" id="ProtNLM"/>
    </source>
</evidence>
<keyword evidence="3" id="KW-1185">Reference proteome</keyword>
<feature type="chain" id="PRO_5016318222" description="DUF2946 domain-containing protein" evidence="1">
    <location>
        <begin position="24"/>
        <end position="117"/>
    </location>
</feature>
<evidence type="ECO:0000313" key="2">
    <source>
        <dbReference type="EMBL" id="PWR22810.1"/>
    </source>
</evidence>
<proteinExistence type="predicted"/>